<evidence type="ECO:0000313" key="1">
    <source>
        <dbReference type="EMBL" id="AGF84947.1"/>
    </source>
</evidence>
<dbReference type="EMBL" id="KC008572">
    <property type="protein sequence ID" value="AGF84947.1"/>
    <property type="molecule type" value="Genomic_DNA"/>
</dbReference>
<organism evidence="1 2">
    <name type="scientific">Moumouvirus goulette</name>
    <dbReference type="NCBI Taxonomy" id="1247379"/>
    <lineage>
        <taxon>Viruses</taxon>
        <taxon>Varidnaviria</taxon>
        <taxon>Bamfordvirae</taxon>
        <taxon>Nucleocytoviricota</taxon>
        <taxon>Megaviricetes</taxon>
        <taxon>Imitervirales</taxon>
        <taxon>Mimiviridae</taxon>
        <taxon>Megamimivirinae</taxon>
        <taxon>Moumouvirus</taxon>
        <taxon>Moumouvirus goulettemassiliense</taxon>
    </lineage>
</organism>
<sequence length="337" mass="40473">MANYFHVFYESDKNITPVSTHEYCKNLESAVELLLKTIRDYKKIKNGKNFYDPIDMNCDYNIRIYRVQVWKNISTGCYKFDIIEKVFPKINKPCKKLDTYIKLHDKPDMNVAKLCLEMYGQNITHEEIKKIRKNYIENIINAIDKNLDKCVNKGVIEINISKNEYSAYSYNFTNNKNKDIIEMNIRESKKYDNNGNLLISFNYKVLRYLDYYYQNKGYILRYRDDIKIYLFEKKLMEDIRQEFNSILSENDILKISYTDPEYKMKRDKKLYLFEKFIRQKDLPDNVKILLTDEIKSQCINYYYGKFNGVGYYESKKIIGKTFEDSYSDLDDSDDSDN</sequence>
<keyword evidence="2" id="KW-1185">Reference proteome</keyword>
<dbReference type="Proteomes" id="UP000241071">
    <property type="component" value="Segment"/>
</dbReference>
<protein>
    <submittedName>
        <fullName evidence="1">Uncharacterized protein</fullName>
    </submittedName>
</protein>
<gene>
    <name evidence="1" type="ORF">glt_00138</name>
</gene>
<proteinExistence type="predicted"/>
<accession>M1PW40</accession>
<evidence type="ECO:0000313" key="2">
    <source>
        <dbReference type="Proteomes" id="UP000241071"/>
    </source>
</evidence>
<reference evidence="1 2" key="1">
    <citation type="submission" date="2012-10" db="EMBL/GenBank/DDBJ databases">
        <title>Complete genome sequence of Moumouvirus goulette.</title>
        <authorList>
            <person name="Fournous G."/>
            <person name="Bougalmi M."/>
            <person name="Colson P."/>
        </authorList>
    </citation>
    <scope>NUCLEOTIDE SEQUENCE [LARGE SCALE GENOMIC DNA]</scope>
</reference>
<name>M1PW40_9VIRU</name>